<evidence type="ECO:0000259" key="1">
    <source>
        <dbReference type="Pfam" id="PF13391"/>
    </source>
</evidence>
<sequence>MTENLWVLKTVHEDDIASQIDSYQDSLTEYYNYDSNVANSKQIKPGDQAIIIDKKQILGFTAIRQIKKSTGIKIVRRCPKCPSTTIDKRKSKLPEYRCNKGHEFEIPVEETKMVTKYSAIFSSFKSIGYQNNDLTQLRPHYTKGYNQNMSMQRLDIDALLLFDILSDESPLLSITPEEGYTQKEAEEYTISNKDEREVMQRAIKLRRGQQNFRKELLKKYNNTCVITGCKVTDILEAAHINPYRSNQDNHISNGLLLRADIHTLFDLNYISINPSTHEVIISDLLIESEYIKYNKKKLSIPIIGSISQDALEFKWKAFLKTVK</sequence>
<reference evidence="2 3" key="1">
    <citation type="submission" date="2016-07" db="EMBL/GenBank/DDBJ databases">
        <title>Revisiting the taxonomy of the Elizabethkingia Genus using Whole-Genome Sequencing, Optical Mapping, and MALDI-TOF, along with proposal of three novel Elizabethkingia species: Elizabethkingia bruuniana sp. nov., Elizabethkingia ursingii sp. nov., and Elizabethkingia occulta sp. nov.</title>
        <authorList>
            <person name="Nicholson A.C."/>
        </authorList>
    </citation>
    <scope>NUCLEOTIDE SEQUENCE [LARGE SCALE GENOMIC DNA]</scope>
    <source>
        <strain evidence="2 3">F3201</strain>
    </source>
</reference>
<organism evidence="2 3">
    <name type="scientific">Elizabethkingia anophelis</name>
    <dbReference type="NCBI Taxonomy" id="1117645"/>
    <lineage>
        <taxon>Bacteria</taxon>
        <taxon>Pseudomonadati</taxon>
        <taxon>Bacteroidota</taxon>
        <taxon>Flavobacteriia</taxon>
        <taxon>Flavobacteriales</taxon>
        <taxon>Weeksellaceae</taxon>
        <taxon>Elizabethkingia</taxon>
    </lineage>
</organism>
<gene>
    <name evidence="2" type="ORF">BBD32_15765</name>
</gene>
<dbReference type="RefSeq" id="WP_078396562.1">
    <property type="nucleotide sequence ID" value="NZ_CP016374.1"/>
</dbReference>
<evidence type="ECO:0000313" key="2">
    <source>
        <dbReference type="EMBL" id="AQX02812.1"/>
    </source>
</evidence>
<name>A0AAU8V054_9FLAO</name>
<dbReference type="InterPro" id="IPR003615">
    <property type="entry name" value="HNH_nuc"/>
</dbReference>
<protein>
    <recommendedName>
        <fullName evidence="1">HNH nuclease domain-containing protein</fullName>
    </recommendedName>
</protein>
<feature type="domain" description="HNH nuclease" evidence="1">
    <location>
        <begin position="224"/>
        <end position="273"/>
    </location>
</feature>
<evidence type="ECO:0000313" key="3">
    <source>
        <dbReference type="Proteomes" id="UP000190848"/>
    </source>
</evidence>
<dbReference type="Proteomes" id="UP000190848">
    <property type="component" value="Chromosome"/>
</dbReference>
<accession>A0AAU8V054</accession>
<dbReference type="Pfam" id="PF13391">
    <property type="entry name" value="HNH_2"/>
    <property type="match status" value="1"/>
</dbReference>
<dbReference type="EMBL" id="CP016374">
    <property type="protein sequence ID" value="AQX02812.1"/>
    <property type="molecule type" value="Genomic_DNA"/>
</dbReference>
<dbReference type="AlphaFoldDB" id="A0AAU8V054"/>
<proteinExistence type="predicted"/>